<feature type="chain" id="PRO_5034537173" description="GH16 domain-containing protein" evidence="1">
    <location>
        <begin position="23"/>
        <end position="401"/>
    </location>
</feature>
<evidence type="ECO:0000259" key="2">
    <source>
        <dbReference type="PROSITE" id="PS51762"/>
    </source>
</evidence>
<feature type="signal peptide" evidence="1">
    <location>
        <begin position="1"/>
        <end position="22"/>
    </location>
</feature>
<dbReference type="PANTHER" id="PTHR10963:SF24">
    <property type="entry name" value="GLYCOSIDASE C21B10.07-RELATED"/>
    <property type="match status" value="1"/>
</dbReference>
<keyword evidence="1" id="KW-0732">Signal</keyword>
<evidence type="ECO:0000256" key="1">
    <source>
        <dbReference type="SAM" id="SignalP"/>
    </source>
</evidence>
<dbReference type="PANTHER" id="PTHR10963">
    <property type="entry name" value="GLYCOSYL HYDROLASE-RELATED"/>
    <property type="match status" value="1"/>
</dbReference>
<keyword evidence="4" id="KW-1185">Reference proteome</keyword>
<evidence type="ECO:0000313" key="4">
    <source>
        <dbReference type="Proteomes" id="UP000559256"/>
    </source>
</evidence>
<dbReference type="AlphaFoldDB" id="A0A8H5CBY6"/>
<dbReference type="CDD" id="cd02181">
    <property type="entry name" value="GH16_fungal_Lam16A_glucanase"/>
    <property type="match status" value="1"/>
</dbReference>
<dbReference type="Gene3D" id="2.60.120.200">
    <property type="match status" value="1"/>
</dbReference>
<dbReference type="PROSITE" id="PS51762">
    <property type="entry name" value="GH16_2"/>
    <property type="match status" value="1"/>
</dbReference>
<sequence>MVNRLALTLALFTSQLLCLVKGYDLVRDYSGITFFDEWDFYGSWDNLTGGDVNWLSESDAFSQGLAYVNSANNAILKVDNTHNVDYLQKRNSVRITTKDSYAVGSLWIIDLRHIPFGCSVWPAFWTKGPVWPENGEIDIIEAINLMPNNQMALHTTSGCMHTTPPNQMGQTLEPDCSHPAGCTVGELQPNSFGPGFAEMGGGVWATQFDVQGIFIWFWSRLDVPPSILSSTPTSAIDVSDFGPPSASYLATSCNITQFFTPQNLILDITLCGIWAGLPETWLPSCGGQGPTNICYTDDVIGPGSNYNDAFFEISYVRAYTTGGVVPTPTAAATPIAAVNPDHLFTTVVTAKPSPDGILRPSPLFFPGNGATGLRGGGFSSVAVGIGAVLVGLHVGIGMVGL</sequence>
<dbReference type="OrthoDB" id="192832at2759"/>
<name>A0A8H5CBY6_9AGAR</name>
<dbReference type="Pfam" id="PF26113">
    <property type="entry name" value="GH16_XgeA"/>
    <property type="match status" value="1"/>
</dbReference>
<protein>
    <recommendedName>
        <fullName evidence="2">GH16 domain-containing protein</fullName>
    </recommendedName>
</protein>
<dbReference type="GO" id="GO:0004553">
    <property type="term" value="F:hydrolase activity, hydrolyzing O-glycosyl compounds"/>
    <property type="evidence" value="ECO:0007669"/>
    <property type="project" value="InterPro"/>
</dbReference>
<dbReference type="InterPro" id="IPR050546">
    <property type="entry name" value="Glycosyl_Hydrlase_16"/>
</dbReference>
<gene>
    <name evidence="3" type="ORF">D9758_013122</name>
</gene>
<proteinExistence type="predicted"/>
<evidence type="ECO:0000313" key="3">
    <source>
        <dbReference type="EMBL" id="KAF5337943.1"/>
    </source>
</evidence>
<dbReference type="GO" id="GO:0009251">
    <property type="term" value="P:glucan catabolic process"/>
    <property type="evidence" value="ECO:0007669"/>
    <property type="project" value="TreeGrafter"/>
</dbReference>
<accession>A0A8H5CBY6</accession>
<dbReference type="SUPFAM" id="SSF49899">
    <property type="entry name" value="Concanavalin A-like lectins/glucanases"/>
    <property type="match status" value="1"/>
</dbReference>
<reference evidence="3 4" key="1">
    <citation type="journal article" date="2020" name="ISME J.">
        <title>Uncovering the hidden diversity of litter-decomposition mechanisms in mushroom-forming fungi.</title>
        <authorList>
            <person name="Floudas D."/>
            <person name="Bentzer J."/>
            <person name="Ahren D."/>
            <person name="Johansson T."/>
            <person name="Persson P."/>
            <person name="Tunlid A."/>
        </authorList>
    </citation>
    <scope>NUCLEOTIDE SEQUENCE [LARGE SCALE GENOMIC DNA]</scope>
    <source>
        <strain evidence="3 4">CBS 291.85</strain>
    </source>
</reference>
<dbReference type="InterPro" id="IPR000757">
    <property type="entry name" value="Beta-glucanase-like"/>
</dbReference>
<feature type="domain" description="GH16" evidence="2">
    <location>
        <begin position="27"/>
        <end position="324"/>
    </location>
</feature>
<organism evidence="3 4">
    <name type="scientific">Tetrapyrgos nigripes</name>
    <dbReference type="NCBI Taxonomy" id="182062"/>
    <lineage>
        <taxon>Eukaryota</taxon>
        <taxon>Fungi</taxon>
        <taxon>Dikarya</taxon>
        <taxon>Basidiomycota</taxon>
        <taxon>Agaricomycotina</taxon>
        <taxon>Agaricomycetes</taxon>
        <taxon>Agaricomycetidae</taxon>
        <taxon>Agaricales</taxon>
        <taxon>Marasmiineae</taxon>
        <taxon>Marasmiaceae</taxon>
        <taxon>Tetrapyrgos</taxon>
    </lineage>
</organism>
<comment type="caution">
    <text evidence="3">The sequence shown here is derived from an EMBL/GenBank/DDBJ whole genome shotgun (WGS) entry which is preliminary data.</text>
</comment>
<dbReference type="InterPro" id="IPR013320">
    <property type="entry name" value="ConA-like_dom_sf"/>
</dbReference>
<dbReference type="EMBL" id="JAACJM010000203">
    <property type="protein sequence ID" value="KAF5337943.1"/>
    <property type="molecule type" value="Genomic_DNA"/>
</dbReference>
<dbReference type="Proteomes" id="UP000559256">
    <property type="component" value="Unassembled WGS sequence"/>
</dbReference>